<evidence type="ECO:0008006" key="5">
    <source>
        <dbReference type="Google" id="ProtNLM"/>
    </source>
</evidence>
<keyword evidence="2" id="KW-0812">Transmembrane</keyword>
<keyword evidence="2" id="KW-0472">Membrane</keyword>
<reference evidence="3 4" key="1">
    <citation type="journal article" date="2016" name="Nat. Commun.">
        <title>Thousands of microbial genomes shed light on interconnected biogeochemical processes in an aquifer system.</title>
        <authorList>
            <person name="Anantharaman K."/>
            <person name="Brown C.T."/>
            <person name="Hug L.A."/>
            <person name="Sharon I."/>
            <person name="Castelle C.J."/>
            <person name="Probst A.J."/>
            <person name="Thomas B.C."/>
            <person name="Singh A."/>
            <person name="Wilkins M.J."/>
            <person name="Karaoz U."/>
            <person name="Brodie E.L."/>
            <person name="Williams K.H."/>
            <person name="Hubbard S.S."/>
            <person name="Banfield J.F."/>
        </authorList>
    </citation>
    <scope>NUCLEOTIDE SEQUENCE [LARGE SCALE GENOMIC DNA]</scope>
</reference>
<name>A0A1F5NVJ6_9BACT</name>
<proteinExistence type="predicted"/>
<dbReference type="STRING" id="1817825.A2720_00620"/>
<dbReference type="InterPro" id="IPR014717">
    <property type="entry name" value="Transl_elong_EF1B/ribsomal_bS6"/>
</dbReference>
<feature type="coiled-coil region" evidence="1">
    <location>
        <begin position="51"/>
        <end position="78"/>
    </location>
</feature>
<dbReference type="GO" id="GO:0043107">
    <property type="term" value="P:type IV pilus-dependent motility"/>
    <property type="evidence" value="ECO:0007669"/>
    <property type="project" value="InterPro"/>
</dbReference>
<evidence type="ECO:0000313" key="4">
    <source>
        <dbReference type="Proteomes" id="UP000178892"/>
    </source>
</evidence>
<dbReference type="Proteomes" id="UP000178892">
    <property type="component" value="Unassembled WGS sequence"/>
</dbReference>
<keyword evidence="2" id="KW-1133">Transmembrane helix</keyword>
<evidence type="ECO:0000313" key="3">
    <source>
        <dbReference type="EMBL" id="OGE81584.1"/>
    </source>
</evidence>
<comment type="caution">
    <text evidence="3">The sequence shown here is derived from an EMBL/GenBank/DDBJ whole genome shotgun (WGS) entry which is preliminary data.</text>
</comment>
<dbReference type="GO" id="GO:0043683">
    <property type="term" value="P:type IV pilus assembly"/>
    <property type="evidence" value="ECO:0007669"/>
    <property type="project" value="InterPro"/>
</dbReference>
<dbReference type="Gene3D" id="3.30.70.60">
    <property type="match status" value="1"/>
</dbReference>
<organism evidence="3 4">
    <name type="scientific">Candidatus Doudnabacteria bacterium RIFCSPHIGHO2_01_FULL_46_24</name>
    <dbReference type="NCBI Taxonomy" id="1817825"/>
    <lineage>
        <taxon>Bacteria</taxon>
        <taxon>Candidatus Doudnaibacteriota</taxon>
    </lineage>
</organism>
<keyword evidence="1" id="KW-0175">Coiled coil</keyword>
<evidence type="ECO:0000256" key="1">
    <source>
        <dbReference type="SAM" id="Coils"/>
    </source>
</evidence>
<evidence type="ECO:0000256" key="2">
    <source>
        <dbReference type="SAM" id="Phobius"/>
    </source>
</evidence>
<dbReference type="Pfam" id="PF04350">
    <property type="entry name" value="PilO"/>
    <property type="match status" value="1"/>
</dbReference>
<sequence length="180" mass="20418">MQKDFKTQSMAVSLLTLVCILAGYFGVYKFWEKYSIAAAQQKVVIRDGQTLAAAQTELNQFLDQFESLEKETEIARKALPTNEELAVLLASIDELSKLSGFAISTINQNSNPDVAKAVTQFSVIPMDLQISGSGSYFSFKDFLRRLESHLRLIDVSNINFRVDEVENLQVEMRVRTYYQK</sequence>
<dbReference type="InterPro" id="IPR007445">
    <property type="entry name" value="PilO"/>
</dbReference>
<protein>
    <recommendedName>
        <fullName evidence="5">Pilus assembly protein PilO</fullName>
    </recommendedName>
</protein>
<feature type="transmembrane region" description="Helical" evidence="2">
    <location>
        <begin position="12"/>
        <end position="31"/>
    </location>
</feature>
<dbReference type="EMBL" id="MFEL01000007">
    <property type="protein sequence ID" value="OGE81584.1"/>
    <property type="molecule type" value="Genomic_DNA"/>
</dbReference>
<accession>A0A1F5NVJ6</accession>
<gene>
    <name evidence="3" type="ORF">A2720_00620</name>
</gene>
<dbReference type="AlphaFoldDB" id="A0A1F5NVJ6"/>